<sequence length="160" mass="17138">MRPQRFQDWAVDALRQGTEVAEVEPWQDGRNRPYGLKTRFRTGAEIWMGITAVAPPGEDYSQPEQPVEGEPPAAVPVPELVGANGKVSVTQAERHLAALLNNAGSAEVAGAYGYSDRADPALNPGVGVDFHSGGKIHCVFVHALRPGQNPGTQYDLPAEV</sequence>
<name>A0ABQ3TZ43_STRHY</name>
<proteinExistence type="predicted"/>
<evidence type="ECO:0000256" key="1">
    <source>
        <dbReference type="SAM" id="MobiDB-lite"/>
    </source>
</evidence>
<keyword evidence="3" id="KW-1185">Reference proteome</keyword>
<organism evidence="2 3">
    <name type="scientific">Streptomyces hygroscopicus</name>
    <dbReference type="NCBI Taxonomy" id="1912"/>
    <lineage>
        <taxon>Bacteria</taxon>
        <taxon>Bacillati</taxon>
        <taxon>Actinomycetota</taxon>
        <taxon>Actinomycetes</taxon>
        <taxon>Kitasatosporales</taxon>
        <taxon>Streptomycetaceae</taxon>
        <taxon>Streptomyces</taxon>
        <taxon>Streptomyces violaceusniger group</taxon>
    </lineage>
</organism>
<accession>A0ABQ3TZ43</accession>
<evidence type="ECO:0000313" key="3">
    <source>
        <dbReference type="Proteomes" id="UP001054854"/>
    </source>
</evidence>
<feature type="compositionally biased region" description="Low complexity" evidence="1">
    <location>
        <begin position="62"/>
        <end position="75"/>
    </location>
</feature>
<feature type="region of interest" description="Disordered" evidence="1">
    <location>
        <begin position="56"/>
        <end position="75"/>
    </location>
</feature>
<protein>
    <submittedName>
        <fullName evidence="2">Uncharacterized protein</fullName>
    </submittedName>
</protein>
<gene>
    <name evidence="2" type="ORF">TPA0910_26560</name>
</gene>
<dbReference type="Proteomes" id="UP001054854">
    <property type="component" value="Unassembled WGS sequence"/>
</dbReference>
<dbReference type="RefSeq" id="WP_062008621.1">
    <property type="nucleotide sequence ID" value="NZ_BNEK01000003.1"/>
</dbReference>
<dbReference type="EMBL" id="BNEK01000003">
    <property type="protein sequence ID" value="GHJ28223.1"/>
    <property type="molecule type" value="Genomic_DNA"/>
</dbReference>
<evidence type="ECO:0000313" key="2">
    <source>
        <dbReference type="EMBL" id="GHJ28223.1"/>
    </source>
</evidence>
<reference evidence="2" key="1">
    <citation type="submission" date="2024-05" db="EMBL/GenBank/DDBJ databases">
        <title>Whole genome shotgun sequence of Streptomyces hygroscopicus NBRC 113678.</title>
        <authorList>
            <person name="Komaki H."/>
            <person name="Tamura T."/>
        </authorList>
    </citation>
    <scope>NUCLEOTIDE SEQUENCE</scope>
    <source>
        <strain evidence="2">N11-34</strain>
    </source>
</reference>
<comment type="caution">
    <text evidence="2">The sequence shown here is derived from an EMBL/GenBank/DDBJ whole genome shotgun (WGS) entry which is preliminary data.</text>
</comment>